<feature type="domain" description="NTF2-like" evidence="3">
    <location>
        <begin position="34"/>
        <end position="183"/>
    </location>
</feature>
<dbReference type="Pfam" id="PF26534">
    <property type="entry name" value="NTF2_7"/>
    <property type="match status" value="1"/>
</dbReference>
<feature type="signal peptide" evidence="2">
    <location>
        <begin position="1"/>
        <end position="19"/>
    </location>
</feature>
<evidence type="ECO:0000259" key="3">
    <source>
        <dbReference type="Pfam" id="PF26534"/>
    </source>
</evidence>
<dbReference type="InterPro" id="IPR058645">
    <property type="entry name" value="NTF2-like_dom_7"/>
</dbReference>
<evidence type="ECO:0000256" key="2">
    <source>
        <dbReference type="SAM" id="SignalP"/>
    </source>
</evidence>
<evidence type="ECO:0000313" key="5">
    <source>
        <dbReference type="Proteomes" id="UP000803884"/>
    </source>
</evidence>
<dbReference type="RefSeq" id="XP_069226283.1">
    <property type="nucleotide sequence ID" value="XM_069376559.1"/>
</dbReference>
<keyword evidence="5" id="KW-1185">Reference proteome</keyword>
<feature type="region of interest" description="Disordered" evidence="1">
    <location>
        <begin position="199"/>
        <end position="240"/>
    </location>
</feature>
<feature type="chain" id="PRO_5044225298" description="NTF2-like domain-containing protein" evidence="2">
    <location>
        <begin position="20"/>
        <end position="240"/>
    </location>
</feature>
<proteinExistence type="predicted"/>
<name>A0AB34KGU0_9PEZI</name>
<feature type="compositionally biased region" description="Polar residues" evidence="1">
    <location>
        <begin position="212"/>
        <end position="223"/>
    </location>
</feature>
<accession>A0AB34KGU0</accession>
<dbReference type="AlphaFoldDB" id="A0AB34KGU0"/>
<dbReference type="GeneID" id="96009397"/>
<keyword evidence="2" id="KW-0732">Signal</keyword>
<evidence type="ECO:0000313" key="4">
    <source>
        <dbReference type="EMBL" id="KAL1583176.1"/>
    </source>
</evidence>
<sequence>MPSISSVALFSLAVLGATAAPSEKRWNNRHGGRCLSDDQAEQVADTWASLITDYSDALADATLTENFTDYSESVNTLINSCPQGDAAKPLPLLDPTFTTRDAFKLGQGQQPAINFQRLNLWHSCNAVNLRWMTTNTAPIPNPKPVVGLIALEVSKNPDWNAQYPWLINTVYSEFDAGAWLQNLVEAGICSSGAGLPGSGAANCSAPAAPEPTANSTVPATPSTPAEPYSTPEPTDDCDEE</sequence>
<reference evidence="4 5" key="1">
    <citation type="journal article" date="2020" name="Microbiol. Resour. Announc.">
        <title>Draft Genome Sequence of a Cladosporium Species Isolated from the Mesophotic Ascidian Didemnum maculosum.</title>
        <authorList>
            <person name="Gioti A."/>
            <person name="Siaperas R."/>
            <person name="Nikolaivits E."/>
            <person name="Le Goff G."/>
            <person name="Ouazzani J."/>
            <person name="Kotoulas G."/>
            <person name="Topakas E."/>
        </authorList>
    </citation>
    <scope>NUCLEOTIDE SEQUENCE [LARGE SCALE GENOMIC DNA]</scope>
    <source>
        <strain evidence="4 5">TM138-S3</strain>
    </source>
</reference>
<comment type="caution">
    <text evidence="4">The sequence shown here is derived from an EMBL/GenBank/DDBJ whole genome shotgun (WGS) entry which is preliminary data.</text>
</comment>
<gene>
    <name evidence="4" type="ORF">WHR41_07955</name>
</gene>
<organism evidence="4 5">
    <name type="scientific">Cladosporium halotolerans</name>
    <dbReference type="NCBI Taxonomy" id="1052096"/>
    <lineage>
        <taxon>Eukaryota</taxon>
        <taxon>Fungi</taxon>
        <taxon>Dikarya</taxon>
        <taxon>Ascomycota</taxon>
        <taxon>Pezizomycotina</taxon>
        <taxon>Dothideomycetes</taxon>
        <taxon>Dothideomycetidae</taxon>
        <taxon>Cladosporiales</taxon>
        <taxon>Cladosporiaceae</taxon>
        <taxon>Cladosporium</taxon>
    </lineage>
</organism>
<protein>
    <recommendedName>
        <fullName evidence="3">NTF2-like domain-containing protein</fullName>
    </recommendedName>
</protein>
<evidence type="ECO:0000256" key="1">
    <source>
        <dbReference type="SAM" id="MobiDB-lite"/>
    </source>
</evidence>
<dbReference type="EMBL" id="JAAQHG020000038">
    <property type="protein sequence ID" value="KAL1583176.1"/>
    <property type="molecule type" value="Genomic_DNA"/>
</dbReference>
<dbReference type="Proteomes" id="UP000803884">
    <property type="component" value="Unassembled WGS sequence"/>
</dbReference>